<keyword evidence="14" id="KW-1185">Reference proteome</keyword>
<sequence length="850" mass="96110">MLENQIPNVTETEIKCRLFCTSGSLVSKKFVDLESGTTLSENSPISFNSVCEAWKTHPIEVFQQRLSSNIEEAKKAPKSVIEFYKQQDEHIRELEKIATIMNTDTTDVSMTFNPQSTRRQTRINTIIISIVFFANVVLLLGKAVASALSGSLAIISSLLDSCVDLASGGIMWFAARQMRKRKPYKYPQGRRRLEPLAVIVLSVFMASISLQLLAESVQAIVRMSQNNQEPPIVNNLALGIMASVIVMKLFLWIICIKFGGGMAVDALKTDQRNDIITNAASILFSGLAGRLQQYEDLKYLDPIGAILIGSYILYSWYKLGAEQIRNLAGHTADPRFIQKIAFVCLNYHPLIQQLDTIRAFHFGEHFLVEVDIVLPKEMYLKEAHDIGEGLQKKLEKLESVERAFVHLDYEFSHRPDSEHKILRRLFGQLHVVARELLDSLVDGTHVDYSSPDGLEYLAMRIKNCSITMEQMNYTSDLNSLGTLERIVSSLVYTALTYNPTHYAHSNIVTCNTQVVIPTSKYSPPGSGKSVLVSSTFRLLEESCGLMWVVISCLESFVGTQGTCGVTPSRYLLELILLSIKCRYIPESDLCVRCEDTSCFIDKLCQILMAIAKRAYDQVCIGLIFEQAEKLCDDESLVLPLIVGLGATLYTPILFTVLVTRLPWEKFNFGTFCFEPYVISVESYSREQLTRLLTSLQPLGASKSRFNRFVDLLLTVCFPVCRNAGELIHLLNINWRVFDEPVNKGLVAPDDEWGQWKLAQPYLKRSLSTLYLRHYADTNFDSMSPINTKRQNFLELPYLTRFLLIAAFIASHNPRSLDKKLLTKNAGRLSIRKKKQEKEMCKVRTSPLLLH</sequence>
<dbReference type="GO" id="GO:0008324">
    <property type="term" value="F:monoatomic cation transmembrane transporter activity"/>
    <property type="evidence" value="ECO:0007669"/>
    <property type="project" value="InterPro"/>
</dbReference>
<dbReference type="Pfam" id="PF01545">
    <property type="entry name" value="Cation_efflux"/>
    <property type="match status" value="1"/>
</dbReference>
<keyword evidence="6" id="KW-0406">Ion transport</keyword>
<evidence type="ECO:0000313" key="14">
    <source>
        <dbReference type="Proteomes" id="UP000311919"/>
    </source>
</evidence>
<dbReference type="NCBIfam" id="TIGR01297">
    <property type="entry name" value="CDF"/>
    <property type="match status" value="1"/>
</dbReference>
<keyword evidence="7 8" id="KW-0472">Membrane</keyword>
<dbReference type="InterPro" id="IPR058533">
    <property type="entry name" value="Cation_efflux_TM"/>
</dbReference>
<dbReference type="AlphaFoldDB" id="A0A4Z2CML5"/>
<dbReference type="Pfam" id="PF21639">
    <property type="entry name" value="ORC5_lid"/>
    <property type="match status" value="1"/>
</dbReference>
<dbReference type="InterPro" id="IPR050291">
    <property type="entry name" value="CDF_Transporter"/>
</dbReference>
<feature type="domain" description="Cation efflux protein transmembrane" evidence="9">
    <location>
        <begin position="130"/>
        <end position="327"/>
    </location>
</feature>
<feature type="domain" description="ORC5 lid" evidence="12">
    <location>
        <begin position="705"/>
        <end position="754"/>
    </location>
</feature>
<feature type="transmembrane region" description="Helical" evidence="8">
    <location>
        <begin position="234"/>
        <end position="254"/>
    </location>
</feature>
<dbReference type="Pfam" id="PF14630">
    <property type="entry name" value="ORC5_C"/>
    <property type="match status" value="1"/>
</dbReference>
<evidence type="ECO:0000313" key="13">
    <source>
        <dbReference type="EMBL" id="TNN05499.1"/>
    </source>
</evidence>
<evidence type="ECO:0000256" key="1">
    <source>
        <dbReference type="ARBA" id="ARBA00004127"/>
    </source>
</evidence>
<evidence type="ECO:0000256" key="5">
    <source>
        <dbReference type="ARBA" id="ARBA00022989"/>
    </source>
</evidence>
<dbReference type="SUPFAM" id="SSF160240">
    <property type="entry name" value="Cation efflux protein cytoplasmic domain-like"/>
    <property type="match status" value="1"/>
</dbReference>
<comment type="caution">
    <text evidence="13">The sequence shown here is derived from an EMBL/GenBank/DDBJ whole genome shotgun (WGS) entry which is preliminary data.</text>
</comment>
<dbReference type="OrthoDB" id="78296at2759"/>
<evidence type="ECO:0000256" key="7">
    <source>
        <dbReference type="ARBA" id="ARBA00023136"/>
    </source>
</evidence>
<dbReference type="InterPro" id="IPR036837">
    <property type="entry name" value="Cation_efflux_CTD_sf"/>
</dbReference>
<keyword evidence="3" id="KW-0813">Transport</keyword>
<dbReference type="EMBL" id="SKCS01000524">
    <property type="protein sequence ID" value="TNN05498.1"/>
    <property type="molecule type" value="Genomic_DNA"/>
</dbReference>
<dbReference type="Gene3D" id="3.30.70.1350">
    <property type="entry name" value="Cation efflux protein, cytoplasmic domain"/>
    <property type="match status" value="1"/>
</dbReference>
<keyword evidence="4 8" id="KW-0812">Transmembrane</keyword>
<proteinExistence type="inferred from homology"/>
<dbReference type="EMBL" id="SKCS01000524">
    <property type="protein sequence ID" value="TNN05499.1"/>
    <property type="molecule type" value="Genomic_DNA"/>
</dbReference>
<evidence type="ECO:0000259" key="12">
    <source>
        <dbReference type="Pfam" id="PF21639"/>
    </source>
</evidence>
<evidence type="ECO:0000259" key="10">
    <source>
        <dbReference type="Pfam" id="PF14630"/>
    </source>
</evidence>
<dbReference type="InterPro" id="IPR027469">
    <property type="entry name" value="Cation_efflux_TMD_sf"/>
</dbReference>
<feature type="domain" description="Origin recognition complex subunit 5 C-terminal" evidence="10">
    <location>
        <begin position="795"/>
        <end position="837"/>
    </location>
</feature>
<evidence type="ECO:0000256" key="2">
    <source>
        <dbReference type="ARBA" id="ARBA00008873"/>
    </source>
</evidence>
<feature type="transmembrane region" description="Helical" evidence="8">
    <location>
        <begin position="123"/>
        <end position="145"/>
    </location>
</feature>
<dbReference type="InterPro" id="IPR027470">
    <property type="entry name" value="Cation_efflux_CTD"/>
</dbReference>
<feature type="transmembrane region" description="Helical" evidence="8">
    <location>
        <begin position="196"/>
        <end position="214"/>
    </location>
</feature>
<evidence type="ECO:0000259" key="9">
    <source>
        <dbReference type="Pfam" id="PF01545"/>
    </source>
</evidence>
<reference evidence="13 14" key="1">
    <citation type="submission" date="2019-03" db="EMBL/GenBank/DDBJ databases">
        <title>An improved genome assembly of the fluke Schistosoma japonicum.</title>
        <authorList>
            <person name="Hu W."/>
            <person name="Luo F."/>
            <person name="Yin M."/>
            <person name="Mo X."/>
            <person name="Sun C."/>
            <person name="Wu Q."/>
            <person name="Zhu B."/>
            <person name="Xiang M."/>
            <person name="Wang J."/>
            <person name="Wang Y."/>
            <person name="Zhang T."/>
            <person name="Xu B."/>
            <person name="Zheng H."/>
            <person name="Feng Z."/>
        </authorList>
    </citation>
    <scope>NUCLEOTIDE SEQUENCE [LARGE SCALE GENOMIC DNA]</scope>
    <source>
        <strain evidence="13">HuSjv2</strain>
        <tissue evidence="13">Worms</tissue>
    </source>
</reference>
<evidence type="ECO:0000259" key="11">
    <source>
        <dbReference type="Pfam" id="PF16916"/>
    </source>
</evidence>
<evidence type="ECO:0000256" key="3">
    <source>
        <dbReference type="ARBA" id="ARBA00022448"/>
    </source>
</evidence>
<gene>
    <name evidence="13" type="ORF">EWB00_009225</name>
</gene>
<dbReference type="InterPro" id="IPR048866">
    <property type="entry name" value="ORC5_lid"/>
</dbReference>
<feature type="transmembrane region" description="Helical" evidence="8">
    <location>
        <begin position="151"/>
        <end position="175"/>
    </location>
</feature>
<dbReference type="Pfam" id="PF16916">
    <property type="entry name" value="ZT_dimer"/>
    <property type="match status" value="1"/>
</dbReference>
<evidence type="ECO:0000256" key="6">
    <source>
        <dbReference type="ARBA" id="ARBA00023065"/>
    </source>
</evidence>
<evidence type="ECO:0000256" key="4">
    <source>
        <dbReference type="ARBA" id="ARBA00022692"/>
    </source>
</evidence>
<keyword evidence="5 8" id="KW-1133">Transmembrane helix</keyword>
<dbReference type="STRING" id="6182.A0A4Z2CML5"/>
<dbReference type="FunFam" id="3.30.70.1350:FF:000001">
    <property type="entry name" value="Metal tolerance protein 11"/>
    <property type="match status" value="1"/>
</dbReference>
<name>A0A4Z2CML5_SCHJA</name>
<dbReference type="FunFam" id="1.20.1510.10:FF:000005">
    <property type="entry name" value="Putative Cation diffusion facilitator 1"/>
    <property type="match status" value="1"/>
</dbReference>
<dbReference type="PANTHER" id="PTHR43840:SF13">
    <property type="entry name" value="CATION EFFLUX PROTEIN CYTOPLASMIC DOMAIN-CONTAINING PROTEIN"/>
    <property type="match status" value="1"/>
</dbReference>
<accession>A0A4Z2CML5</accession>
<evidence type="ECO:0000256" key="8">
    <source>
        <dbReference type="SAM" id="Phobius"/>
    </source>
</evidence>
<dbReference type="InterPro" id="IPR047088">
    <property type="entry name" value="ORC5_C"/>
</dbReference>
<dbReference type="Proteomes" id="UP000311919">
    <property type="component" value="Unassembled WGS sequence"/>
</dbReference>
<comment type="subcellular location">
    <subcellularLocation>
        <location evidence="1">Endomembrane system</location>
        <topology evidence="1">Multi-pass membrane protein</topology>
    </subcellularLocation>
</comment>
<dbReference type="PANTHER" id="PTHR43840">
    <property type="entry name" value="MITOCHONDRIAL METAL TRANSPORTER 1-RELATED"/>
    <property type="match status" value="1"/>
</dbReference>
<dbReference type="GO" id="GO:0012505">
    <property type="term" value="C:endomembrane system"/>
    <property type="evidence" value="ECO:0007669"/>
    <property type="project" value="UniProtKB-SubCell"/>
</dbReference>
<dbReference type="GO" id="GO:0016020">
    <property type="term" value="C:membrane"/>
    <property type="evidence" value="ECO:0007669"/>
    <property type="project" value="InterPro"/>
</dbReference>
<protein>
    <submittedName>
        <fullName evidence="13">Metal tolerance protein</fullName>
    </submittedName>
</protein>
<feature type="transmembrane region" description="Helical" evidence="8">
    <location>
        <begin position="636"/>
        <end position="658"/>
    </location>
</feature>
<dbReference type="Gene3D" id="1.20.1510.10">
    <property type="entry name" value="Cation efflux protein transmembrane domain"/>
    <property type="match status" value="1"/>
</dbReference>
<comment type="similarity">
    <text evidence="2">Belongs to the cation diffusion facilitator (CDF) transporter (TC 2.A.4) family. SLC30A subfamily.</text>
</comment>
<feature type="domain" description="Cation efflux protein cytoplasmic" evidence="11">
    <location>
        <begin position="336"/>
        <end position="408"/>
    </location>
</feature>
<dbReference type="SUPFAM" id="SSF161111">
    <property type="entry name" value="Cation efflux protein transmembrane domain-like"/>
    <property type="match status" value="1"/>
</dbReference>
<organism evidence="13 14">
    <name type="scientific">Schistosoma japonicum</name>
    <name type="common">Blood fluke</name>
    <dbReference type="NCBI Taxonomy" id="6182"/>
    <lineage>
        <taxon>Eukaryota</taxon>
        <taxon>Metazoa</taxon>
        <taxon>Spiralia</taxon>
        <taxon>Lophotrochozoa</taxon>
        <taxon>Platyhelminthes</taxon>
        <taxon>Trematoda</taxon>
        <taxon>Digenea</taxon>
        <taxon>Strigeidida</taxon>
        <taxon>Schistosomatoidea</taxon>
        <taxon>Schistosomatidae</taxon>
        <taxon>Schistosoma</taxon>
    </lineage>
</organism>
<dbReference type="InterPro" id="IPR002524">
    <property type="entry name" value="Cation_efflux"/>
</dbReference>